<dbReference type="OrthoDB" id="6230972at2759"/>
<reference evidence="2 3" key="2">
    <citation type="submission" date="2018-11" db="EMBL/GenBank/DDBJ databases">
        <authorList>
            <consortium name="Pathogen Informatics"/>
        </authorList>
    </citation>
    <scope>NUCLEOTIDE SEQUENCE [LARGE SCALE GENOMIC DNA]</scope>
</reference>
<dbReference type="WBParaSite" id="TTAC_0000082001-mRNA-1">
    <property type="protein sequence ID" value="TTAC_0000082001-mRNA-1"/>
    <property type="gene ID" value="TTAC_0000082001"/>
</dbReference>
<dbReference type="Pfam" id="PF05132">
    <property type="entry name" value="RNA_pol_Rpc4"/>
    <property type="match status" value="1"/>
</dbReference>
<dbReference type="EMBL" id="UYWX01000106">
    <property type="protein sequence ID" value="VDM17038.1"/>
    <property type="molecule type" value="Genomic_DNA"/>
</dbReference>
<name>A0A0R3WJH2_HYDTA</name>
<dbReference type="GO" id="GO:0006383">
    <property type="term" value="P:transcription by RNA polymerase III"/>
    <property type="evidence" value="ECO:0007669"/>
    <property type="project" value="InterPro"/>
</dbReference>
<dbReference type="GO" id="GO:0005666">
    <property type="term" value="C:RNA polymerase III complex"/>
    <property type="evidence" value="ECO:0007669"/>
    <property type="project" value="InterPro"/>
</dbReference>
<proteinExistence type="predicted"/>
<evidence type="ECO:0000313" key="4">
    <source>
        <dbReference type="WBParaSite" id="TTAC_0000082001-mRNA-1"/>
    </source>
</evidence>
<reference evidence="4" key="1">
    <citation type="submission" date="2017-02" db="UniProtKB">
        <authorList>
            <consortium name="WormBaseParasite"/>
        </authorList>
    </citation>
    <scope>IDENTIFICATION</scope>
</reference>
<dbReference type="InterPro" id="IPR007811">
    <property type="entry name" value="RPC4"/>
</dbReference>
<accession>A0A0R3WJH2</accession>
<protein>
    <submittedName>
        <fullName evidence="4">DNA-directed RNA polymerase III subunit RPC4</fullName>
    </submittedName>
</protein>
<gene>
    <name evidence="2" type="ORF">TTAC_LOCUS821</name>
</gene>
<evidence type="ECO:0000313" key="3">
    <source>
        <dbReference type="Proteomes" id="UP000274429"/>
    </source>
</evidence>
<dbReference type="STRING" id="6205.A0A0R3WJH2"/>
<sequence>MLHIRTGPPSELGCVPSPPLLDYSSLTLVDAGPCDATEIAHYSPKSILPWDSAQKNKISHDSSKKSNTKRPRINRQLLEGSDSRFVQSFSIFETGLGSVPQSDKSSVELQSLPKCSNKPSVQAVAPSSSSPTEIEVEECHRTIVTDVRQFYKYPPICMPPDPPAVPDANALTFPPVADFSSNLVASKSLTSTVIPSRLFDESSINGSLFYLRIPGALLSEESPLLKEGKFGKIQILDNGEARLVIGDCFFRLTSPGVTSYSSDVVLVEDEGGEEDGGVVNLNSLGHIDQFVTAVPDLERFSKLGR</sequence>
<organism evidence="4">
    <name type="scientific">Hydatigena taeniaeformis</name>
    <name type="common">Feline tapeworm</name>
    <name type="synonym">Taenia taeniaeformis</name>
    <dbReference type="NCBI Taxonomy" id="6205"/>
    <lineage>
        <taxon>Eukaryota</taxon>
        <taxon>Metazoa</taxon>
        <taxon>Spiralia</taxon>
        <taxon>Lophotrochozoa</taxon>
        <taxon>Platyhelminthes</taxon>
        <taxon>Cestoda</taxon>
        <taxon>Eucestoda</taxon>
        <taxon>Cyclophyllidea</taxon>
        <taxon>Taeniidae</taxon>
        <taxon>Hydatigera</taxon>
    </lineage>
</organism>
<feature type="region of interest" description="Disordered" evidence="1">
    <location>
        <begin position="54"/>
        <end position="74"/>
    </location>
</feature>
<dbReference type="Proteomes" id="UP000274429">
    <property type="component" value="Unassembled WGS sequence"/>
</dbReference>
<evidence type="ECO:0000313" key="2">
    <source>
        <dbReference type="EMBL" id="VDM17038.1"/>
    </source>
</evidence>
<dbReference type="GO" id="GO:0003677">
    <property type="term" value="F:DNA binding"/>
    <property type="evidence" value="ECO:0007669"/>
    <property type="project" value="InterPro"/>
</dbReference>
<evidence type="ECO:0000256" key="1">
    <source>
        <dbReference type="SAM" id="MobiDB-lite"/>
    </source>
</evidence>
<keyword evidence="3" id="KW-1185">Reference proteome</keyword>
<dbReference type="AlphaFoldDB" id="A0A0R3WJH2"/>